<keyword evidence="2" id="KW-1185">Reference proteome</keyword>
<accession>I7M3I3</accession>
<dbReference type="InParanoid" id="I7M3I3"/>
<dbReference type="GeneID" id="7826543"/>
<sequence length="983" mass="116263">MINIEKQVEELYNNTKLQTRDFTKLELLDKQITSFIKKQDSLDTCQLNQISKISAKLLEIYFTLEEEYELKIYQAANENLEMQDEANDITLMSIFITGKISLETINFCFQMSLKCPDTDLKFTIAQLLDLLVINITYCRKLIDLSQAQKYENLMNELSTNNQVIFNQLFEELQLSEYLQNLYLCNQVNLLEMKSLSQKTKFSDLISLSDKILNLFNIYPMLNVSKQNIIENILIILFKQVQDCETKKVEEIIQMLNPISHIFQDIDISYYIHFQKLRLINALEHKDKESYEQLEKEFNQTFQIDPYDFFLLIINAKKLKIYQEEKSVQQIIQYIEDFSINNRSITSYEFSQLIQEICSLGNNYFNFALKLFQKYISQNIGFFTQQKKIQQPFYDSVGMICTLIDEFLNYKDHKKQINEVIEGLTSSITQIIGISSQIINIKVNDINNLQILSQKLAKLTLEIALNLNSLKEQSIQNALKIIEAFLTFSKNIEQDYDQSKFLASEISCIGLIFATKLKNQKYITDFSQYTKEFDLLPQLLQSQNQNFQICQSEFEKLLKQLLATSSNSYNQNTINLFLYKNTIIQIGNHKNLIQVYDNFIGQNFDQYVNFFTQNSTQSQFEKGLGISLCTPFVKKLGQLKQGISKNIEESLQILKMLSHLIDRFYQYYLTQDRDIPLNILILENERNELIQTMEIYFYERSITSDLSVSCKFLHFMILYFCLEIVFDNQDQVSFFEQKYFDQCLMKLLCYQQDKPQTQSQTKLFKNPQFFKSLTLLFSYQVAFYEFQLKQINMTEVQLNNLCNLIEKYELSCLNLICYEKQVANKSIDDKIKNQFFLFQYIFSILKNDVQKCLYIIEDFYQYYPDSLVLLSQISKIKQNQNLSYTINKKYIYYLSLQNYQSKYFSLELILDFVDQLDNRESSDSFYIAIKQILQNIIDQSLLQPSQLQTANFILKELISKLKLLNLNHPEISQLSQIQKRIKWK</sequence>
<evidence type="ECO:0000313" key="2">
    <source>
        <dbReference type="Proteomes" id="UP000009168"/>
    </source>
</evidence>
<name>I7M3I3_TETTS</name>
<reference evidence="2" key="1">
    <citation type="journal article" date="2006" name="PLoS Biol.">
        <title>Macronuclear genome sequence of the ciliate Tetrahymena thermophila, a model eukaryote.</title>
        <authorList>
            <person name="Eisen J.A."/>
            <person name="Coyne R.S."/>
            <person name="Wu M."/>
            <person name="Wu D."/>
            <person name="Thiagarajan M."/>
            <person name="Wortman J.R."/>
            <person name="Badger J.H."/>
            <person name="Ren Q."/>
            <person name="Amedeo P."/>
            <person name="Jones K.M."/>
            <person name="Tallon L.J."/>
            <person name="Delcher A.L."/>
            <person name="Salzberg S.L."/>
            <person name="Silva J.C."/>
            <person name="Haas B.J."/>
            <person name="Majoros W.H."/>
            <person name="Farzad M."/>
            <person name="Carlton J.M."/>
            <person name="Smith R.K. Jr."/>
            <person name="Garg J."/>
            <person name="Pearlman R.E."/>
            <person name="Karrer K.M."/>
            <person name="Sun L."/>
            <person name="Manning G."/>
            <person name="Elde N.C."/>
            <person name="Turkewitz A.P."/>
            <person name="Asai D.J."/>
            <person name="Wilkes D.E."/>
            <person name="Wang Y."/>
            <person name="Cai H."/>
            <person name="Collins K."/>
            <person name="Stewart B.A."/>
            <person name="Lee S.R."/>
            <person name="Wilamowska K."/>
            <person name="Weinberg Z."/>
            <person name="Ruzzo W.L."/>
            <person name="Wloga D."/>
            <person name="Gaertig J."/>
            <person name="Frankel J."/>
            <person name="Tsao C.-C."/>
            <person name="Gorovsky M.A."/>
            <person name="Keeling P.J."/>
            <person name="Waller R.F."/>
            <person name="Patron N.J."/>
            <person name="Cherry J.M."/>
            <person name="Stover N.A."/>
            <person name="Krieger C.J."/>
            <person name="del Toro C."/>
            <person name="Ryder H.F."/>
            <person name="Williamson S.C."/>
            <person name="Barbeau R.A."/>
            <person name="Hamilton E.P."/>
            <person name="Orias E."/>
        </authorList>
    </citation>
    <scope>NUCLEOTIDE SEQUENCE [LARGE SCALE GENOMIC DNA]</scope>
    <source>
        <strain evidence="2">SB210</strain>
    </source>
</reference>
<dbReference type="RefSeq" id="XP_001023448.2">
    <property type="nucleotide sequence ID" value="XM_001023448.2"/>
</dbReference>
<dbReference type="KEGG" id="tet:TTHERM_00535390"/>
<protein>
    <submittedName>
        <fullName evidence="1">Uncharacterized protein</fullName>
    </submittedName>
</protein>
<proteinExistence type="predicted"/>
<dbReference type="Proteomes" id="UP000009168">
    <property type="component" value="Unassembled WGS sequence"/>
</dbReference>
<dbReference type="EMBL" id="GG662495">
    <property type="protein sequence ID" value="EAS03203.2"/>
    <property type="molecule type" value="Genomic_DNA"/>
</dbReference>
<evidence type="ECO:0000313" key="1">
    <source>
        <dbReference type="EMBL" id="EAS03203.2"/>
    </source>
</evidence>
<gene>
    <name evidence="1" type="ORF">TTHERM_00535390</name>
</gene>
<dbReference type="AlphaFoldDB" id="I7M3I3"/>
<organism evidence="1 2">
    <name type="scientific">Tetrahymena thermophila (strain SB210)</name>
    <dbReference type="NCBI Taxonomy" id="312017"/>
    <lineage>
        <taxon>Eukaryota</taxon>
        <taxon>Sar</taxon>
        <taxon>Alveolata</taxon>
        <taxon>Ciliophora</taxon>
        <taxon>Intramacronucleata</taxon>
        <taxon>Oligohymenophorea</taxon>
        <taxon>Hymenostomatida</taxon>
        <taxon>Tetrahymenina</taxon>
        <taxon>Tetrahymenidae</taxon>
        <taxon>Tetrahymena</taxon>
    </lineage>
</organism>